<proteinExistence type="predicted"/>
<dbReference type="EMBL" id="JACTAM010000014">
    <property type="protein sequence ID" value="KAI2657287.1"/>
    <property type="molecule type" value="Genomic_DNA"/>
</dbReference>
<accession>A0ABQ8M314</accession>
<evidence type="ECO:0000313" key="2">
    <source>
        <dbReference type="Proteomes" id="UP000830375"/>
    </source>
</evidence>
<keyword evidence="2" id="KW-1185">Reference proteome</keyword>
<gene>
    <name evidence="1" type="ORF">H4Q32_030289</name>
</gene>
<evidence type="ECO:0000313" key="1">
    <source>
        <dbReference type="EMBL" id="KAI2657287.1"/>
    </source>
</evidence>
<organism evidence="1 2">
    <name type="scientific">Labeo rohita</name>
    <name type="common">Indian major carp</name>
    <name type="synonym">Cyprinus rohita</name>
    <dbReference type="NCBI Taxonomy" id="84645"/>
    <lineage>
        <taxon>Eukaryota</taxon>
        <taxon>Metazoa</taxon>
        <taxon>Chordata</taxon>
        <taxon>Craniata</taxon>
        <taxon>Vertebrata</taxon>
        <taxon>Euteleostomi</taxon>
        <taxon>Actinopterygii</taxon>
        <taxon>Neopterygii</taxon>
        <taxon>Teleostei</taxon>
        <taxon>Ostariophysi</taxon>
        <taxon>Cypriniformes</taxon>
        <taxon>Cyprinidae</taxon>
        <taxon>Labeoninae</taxon>
        <taxon>Labeonini</taxon>
        <taxon>Labeo</taxon>
    </lineage>
</organism>
<comment type="caution">
    <text evidence="1">The sequence shown here is derived from an EMBL/GenBank/DDBJ whole genome shotgun (WGS) entry which is preliminary data.</text>
</comment>
<keyword evidence="1" id="KW-0251">Elongation factor</keyword>
<dbReference type="GO" id="GO:0003746">
    <property type="term" value="F:translation elongation factor activity"/>
    <property type="evidence" value="ECO:0007669"/>
    <property type="project" value="UniProtKB-KW"/>
</dbReference>
<sequence length="251" mass="28214">MATPSPYTRPAPIRCKCVANRTTKKAISFHYERDKKKKSFHLKTVTALSDGTNIYTTARQHHLPCRIQPKRLQKTFSVHHPIPSLEKRQTSLPGGDYLTIQGQVEKVQEARMTKVQEGYVPILDLRLRCGQSVLEVPLWRGEALSDLYVGDEVELTHLKAFLKENGKGKLNSSTYTTIKIAQRKVDTAVVEIVGVSDGTDSLTLLSGNFEEFAVSASLYRGSVEELIENLPVKLEIKHIHKRVIDISLIHS</sequence>
<dbReference type="Proteomes" id="UP000830375">
    <property type="component" value="Unassembled WGS sequence"/>
</dbReference>
<keyword evidence="1" id="KW-0648">Protein biosynthesis</keyword>
<name>A0ABQ8M314_LABRO</name>
<protein>
    <submittedName>
        <fullName evidence="1">Elongation factor P</fullName>
    </submittedName>
</protein>
<reference evidence="1 2" key="1">
    <citation type="submission" date="2022-01" db="EMBL/GenBank/DDBJ databases">
        <title>A high-quality chromosome-level genome assembly of rohu carp, Labeo rohita.</title>
        <authorList>
            <person name="Arick M.A. II"/>
            <person name="Hsu C.-Y."/>
            <person name="Magbanua Z."/>
            <person name="Pechanova O."/>
            <person name="Grover C."/>
            <person name="Miller E."/>
            <person name="Thrash A."/>
            <person name="Ezzel L."/>
            <person name="Alam S."/>
            <person name="Benzie J."/>
            <person name="Hamilton M."/>
            <person name="Karsi A."/>
            <person name="Lawrence M.L."/>
            <person name="Peterson D.G."/>
        </authorList>
    </citation>
    <scope>NUCLEOTIDE SEQUENCE [LARGE SCALE GENOMIC DNA]</scope>
    <source>
        <strain evidence="2">BAU-BD-2019</strain>
        <tissue evidence="1">Blood</tissue>
    </source>
</reference>